<feature type="domain" description="Multidrug resistance protein MdtA-like barrel-sandwich hybrid" evidence="3">
    <location>
        <begin position="59"/>
        <end position="200"/>
    </location>
</feature>
<evidence type="ECO:0000259" key="5">
    <source>
        <dbReference type="Pfam" id="PF25967"/>
    </source>
</evidence>
<protein>
    <submittedName>
        <fullName evidence="6">Membrane fusion protein (Multidrug efflux system)</fullName>
    </submittedName>
</protein>
<dbReference type="InterPro" id="IPR058626">
    <property type="entry name" value="MdtA-like_b-barrel"/>
</dbReference>
<dbReference type="PANTHER" id="PTHR30158:SF23">
    <property type="entry name" value="MULTIDRUG RESISTANCE PROTEIN MEXA"/>
    <property type="match status" value="1"/>
</dbReference>
<evidence type="ECO:0000259" key="4">
    <source>
        <dbReference type="Pfam" id="PF25944"/>
    </source>
</evidence>
<dbReference type="Gene3D" id="1.10.287.470">
    <property type="entry name" value="Helix hairpin bin"/>
    <property type="match status" value="1"/>
</dbReference>
<dbReference type="Gene3D" id="2.40.30.170">
    <property type="match status" value="1"/>
</dbReference>
<evidence type="ECO:0000313" key="7">
    <source>
        <dbReference type="Proteomes" id="UP000537204"/>
    </source>
</evidence>
<comment type="similarity">
    <text evidence="2">Belongs to the membrane fusion protein (MFP) (TC 8.A.1) family.</text>
</comment>
<dbReference type="Pfam" id="PF25967">
    <property type="entry name" value="RND-MFP_C"/>
    <property type="match status" value="1"/>
</dbReference>
<accession>A0A7W8ZJ00</accession>
<dbReference type="Gene3D" id="2.40.420.20">
    <property type="match status" value="1"/>
</dbReference>
<dbReference type="Pfam" id="PF25944">
    <property type="entry name" value="Beta-barrel_RND"/>
    <property type="match status" value="1"/>
</dbReference>
<name>A0A7W8ZJ00_9SPHI</name>
<dbReference type="PANTHER" id="PTHR30158">
    <property type="entry name" value="ACRA/E-RELATED COMPONENT OF DRUG EFFLUX TRANSPORTER"/>
    <property type="match status" value="1"/>
</dbReference>
<dbReference type="PROSITE" id="PS51257">
    <property type="entry name" value="PROKAR_LIPOPROTEIN"/>
    <property type="match status" value="1"/>
</dbReference>
<dbReference type="SUPFAM" id="SSF111369">
    <property type="entry name" value="HlyD-like secretion proteins"/>
    <property type="match status" value="1"/>
</dbReference>
<dbReference type="AlphaFoldDB" id="A0A7W8ZJ00"/>
<sequence length="375" mass="40808">MKTTLIYSCLSACLILSSCGNSKSPDQQESIQEFPVLSLTPQKAALFEEYPTTLQGEQTVEIRSKVDGYIEQVYVSEGTIVHKGQPLFKIDANSFQQEMNNKNAAVLAAVANLETAAIQTERTKVLVEKKIVNSFELTSAKNAEQVKKAELNQAKADLSAARSKLAYTNIVSPINGVVGSLPYKIGSLVSSTSETALTTIANTKQIYAYFSLSQQQLSSFLNQYRGQQISEKFKNMPAVSLIMQDGEMYKTKGKIETLSGVLNASTGAANFKAVFPNPEARLWSGASATIRIPTQLNAAILVPKSTTFELQGKYFVFKMDDQNIVHNTAIDIMDAVTDKDYVVTKGLIAGDKIVTGGLGNLKDGMKIKPNFPTSK</sequence>
<evidence type="ECO:0000313" key="6">
    <source>
        <dbReference type="EMBL" id="MBB5634775.1"/>
    </source>
</evidence>
<feature type="domain" description="Multidrug resistance protein MdtA-like beta-barrel" evidence="4">
    <location>
        <begin position="206"/>
        <end position="293"/>
    </location>
</feature>
<gene>
    <name evidence="6" type="ORF">HDE68_000660</name>
</gene>
<evidence type="ECO:0000256" key="2">
    <source>
        <dbReference type="ARBA" id="ARBA00009477"/>
    </source>
</evidence>
<dbReference type="InterPro" id="IPR006143">
    <property type="entry name" value="RND_pump_MFP"/>
</dbReference>
<dbReference type="Pfam" id="PF25917">
    <property type="entry name" value="BSH_RND"/>
    <property type="match status" value="1"/>
</dbReference>
<dbReference type="Proteomes" id="UP000537204">
    <property type="component" value="Unassembled WGS sequence"/>
</dbReference>
<dbReference type="RefSeq" id="WP_183878858.1">
    <property type="nucleotide sequence ID" value="NZ_JACHCE010000001.1"/>
</dbReference>
<organism evidence="6 7">
    <name type="scientific">Pedobacter cryoconitis</name>
    <dbReference type="NCBI Taxonomy" id="188932"/>
    <lineage>
        <taxon>Bacteria</taxon>
        <taxon>Pseudomonadati</taxon>
        <taxon>Bacteroidota</taxon>
        <taxon>Sphingobacteriia</taxon>
        <taxon>Sphingobacteriales</taxon>
        <taxon>Sphingobacteriaceae</taxon>
        <taxon>Pedobacter</taxon>
    </lineage>
</organism>
<comment type="subcellular location">
    <subcellularLocation>
        <location evidence="1">Cell envelope</location>
    </subcellularLocation>
</comment>
<dbReference type="InterPro" id="IPR058625">
    <property type="entry name" value="MdtA-like_BSH"/>
</dbReference>
<evidence type="ECO:0000259" key="3">
    <source>
        <dbReference type="Pfam" id="PF25917"/>
    </source>
</evidence>
<proteinExistence type="inferred from homology"/>
<dbReference type="EMBL" id="JACHCE010000001">
    <property type="protein sequence ID" value="MBB5634775.1"/>
    <property type="molecule type" value="Genomic_DNA"/>
</dbReference>
<dbReference type="InterPro" id="IPR058627">
    <property type="entry name" value="MdtA-like_C"/>
</dbReference>
<comment type="caution">
    <text evidence="6">The sequence shown here is derived from an EMBL/GenBank/DDBJ whole genome shotgun (WGS) entry which is preliminary data.</text>
</comment>
<reference evidence="6 7" key="1">
    <citation type="submission" date="2020-08" db="EMBL/GenBank/DDBJ databases">
        <title>Genomic Encyclopedia of Type Strains, Phase IV (KMG-V): Genome sequencing to study the core and pangenomes of soil and plant-associated prokaryotes.</title>
        <authorList>
            <person name="Whitman W."/>
        </authorList>
    </citation>
    <scope>NUCLEOTIDE SEQUENCE [LARGE SCALE GENOMIC DNA]</scope>
    <source>
        <strain evidence="6 7">S3M1</strain>
    </source>
</reference>
<dbReference type="GO" id="GO:0005886">
    <property type="term" value="C:plasma membrane"/>
    <property type="evidence" value="ECO:0007669"/>
    <property type="project" value="TreeGrafter"/>
</dbReference>
<dbReference type="GO" id="GO:0046677">
    <property type="term" value="P:response to antibiotic"/>
    <property type="evidence" value="ECO:0007669"/>
    <property type="project" value="TreeGrafter"/>
</dbReference>
<dbReference type="Gene3D" id="2.40.50.100">
    <property type="match status" value="1"/>
</dbReference>
<dbReference type="GO" id="GO:0030313">
    <property type="term" value="C:cell envelope"/>
    <property type="evidence" value="ECO:0007669"/>
    <property type="project" value="UniProtKB-SubCell"/>
</dbReference>
<dbReference type="GO" id="GO:0022857">
    <property type="term" value="F:transmembrane transporter activity"/>
    <property type="evidence" value="ECO:0007669"/>
    <property type="project" value="InterPro"/>
</dbReference>
<evidence type="ECO:0000256" key="1">
    <source>
        <dbReference type="ARBA" id="ARBA00004196"/>
    </source>
</evidence>
<dbReference type="NCBIfam" id="TIGR01730">
    <property type="entry name" value="RND_mfp"/>
    <property type="match status" value="1"/>
</dbReference>
<feature type="domain" description="Multidrug resistance protein MdtA-like C-terminal permuted SH3" evidence="5">
    <location>
        <begin position="299"/>
        <end position="359"/>
    </location>
</feature>